<dbReference type="AlphaFoldDB" id="D0BLD9"/>
<dbReference type="HOGENOM" id="CLU_092688_2_2_9"/>
<proteinExistence type="inferred from homology"/>
<keyword evidence="4 5" id="KW-0810">Translation regulation</keyword>
<dbReference type="GO" id="GO:0017148">
    <property type="term" value="P:negative regulation of translation"/>
    <property type="evidence" value="ECO:0007669"/>
    <property type="project" value="UniProtKB-UniRule"/>
</dbReference>
<evidence type="ECO:0000256" key="4">
    <source>
        <dbReference type="ARBA" id="ARBA00022845"/>
    </source>
</evidence>
<dbReference type="RefSeq" id="WP_006703047.1">
    <property type="nucleotide sequence ID" value="NZ_KI391971.1"/>
</dbReference>
<keyword evidence="3 5" id="KW-0678">Repressor</keyword>
<dbReference type="SUPFAM" id="SSF81301">
    <property type="entry name" value="Nucleotidyltransferase"/>
    <property type="match status" value="1"/>
</dbReference>
<accession>D0BLD9</accession>
<dbReference type="OrthoDB" id="9793681at2"/>
<dbReference type="Gene3D" id="3.30.460.10">
    <property type="entry name" value="Beta Polymerase, domain 2"/>
    <property type="match status" value="1"/>
</dbReference>
<dbReference type="HAMAP" id="MF_01477">
    <property type="entry name" value="Iojap_RsfS"/>
    <property type="match status" value="1"/>
</dbReference>
<comment type="caution">
    <text evidence="6">The sequence shown here is derived from an EMBL/GenBank/DDBJ whole genome shotgun (WGS) entry which is preliminary data.</text>
</comment>
<gene>
    <name evidence="5" type="primary">rsfS</name>
    <name evidence="6" type="ORF">HMPREF0446_00774</name>
</gene>
<comment type="function">
    <text evidence="5">Functions as a ribosomal silencing factor. Interacts with ribosomal protein uL14 (rplN), blocking formation of intersubunit bridge B8. Prevents association of the 30S and 50S ribosomal subunits and the formation of functional ribosomes, thus repressing translation.</text>
</comment>
<dbReference type="STRING" id="626369.HMPREF0446_00774"/>
<dbReference type="GO" id="GO:0043023">
    <property type="term" value="F:ribosomal large subunit binding"/>
    <property type="evidence" value="ECO:0007669"/>
    <property type="project" value="TreeGrafter"/>
</dbReference>
<comment type="subunit">
    <text evidence="5">Interacts with ribosomal protein uL14 (rplN).</text>
</comment>
<organism evidence="6 7">
    <name type="scientific">Granulicatella elegans ATCC 700633</name>
    <dbReference type="NCBI Taxonomy" id="626369"/>
    <lineage>
        <taxon>Bacteria</taxon>
        <taxon>Bacillati</taxon>
        <taxon>Bacillota</taxon>
        <taxon>Bacilli</taxon>
        <taxon>Lactobacillales</taxon>
        <taxon>Carnobacteriaceae</taxon>
        <taxon>Granulicatella</taxon>
    </lineage>
</organism>
<evidence type="ECO:0000313" key="7">
    <source>
        <dbReference type="Proteomes" id="UP000002939"/>
    </source>
</evidence>
<dbReference type="GO" id="GO:0005737">
    <property type="term" value="C:cytoplasm"/>
    <property type="evidence" value="ECO:0007669"/>
    <property type="project" value="UniProtKB-SubCell"/>
</dbReference>
<dbReference type="EMBL" id="ACRF02000008">
    <property type="protein sequence ID" value="EEW93892.1"/>
    <property type="molecule type" value="Genomic_DNA"/>
</dbReference>
<dbReference type="FunFam" id="3.30.460.10:FF:000015">
    <property type="entry name" value="Ribosomal silencing factor RsfS"/>
    <property type="match status" value="1"/>
</dbReference>
<dbReference type="NCBIfam" id="TIGR00090">
    <property type="entry name" value="rsfS_iojap_ybeB"/>
    <property type="match status" value="1"/>
</dbReference>
<dbReference type="InterPro" id="IPR043519">
    <property type="entry name" value="NT_sf"/>
</dbReference>
<dbReference type="PANTHER" id="PTHR21043:SF0">
    <property type="entry name" value="MITOCHONDRIAL ASSEMBLY OF RIBOSOMAL LARGE SUBUNIT PROTEIN 1"/>
    <property type="match status" value="1"/>
</dbReference>
<dbReference type="Proteomes" id="UP000002939">
    <property type="component" value="Unassembled WGS sequence"/>
</dbReference>
<evidence type="ECO:0000256" key="5">
    <source>
        <dbReference type="HAMAP-Rule" id="MF_01477"/>
    </source>
</evidence>
<dbReference type="eggNOG" id="COG0799">
    <property type="taxonomic scope" value="Bacteria"/>
</dbReference>
<keyword evidence="7" id="KW-1185">Reference proteome</keyword>
<name>D0BLD9_9LACT</name>
<dbReference type="GO" id="GO:0090071">
    <property type="term" value="P:negative regulation of ribosome biogenesis"/>
    <property type="evidence" value="ECO:0007669"/>
    <property type="project" value="UniProtKB-UniRule"/>
</dbReference>
<dbReference type="Pfam" id="PF02410">
    <property type="entry name" value="RsfS"/>
    <property type="match status" value="1"/>
</dbReference>
<evidence type="ECO:0000313" key="6">
    <source>
        <dbReference type="EMBL" id="EEW93892.1"/>
    </source>
</evidence>
<protein>
    <recommendedName>
        <fullName evidence="5">Ribosomal silencing factor RsfS</fullName>
    </recommendedName>
</protein>
<dbReference type="GO" id="GO:0042256">
    <property type="term" value="P:cytosolic ribosome assembly"/>
    <property type="evidence" value="ECO:0007669"/>
    <property type="project" value="UniProtKB-UniRule"/>
</dbReference>
<keyword evidence="2 5" id="KW-0963">Cytoplasm</keyword>
<evidence type="ECO:0000256" key="3">
    <source>
        <dbReference type="ARBA" id="ARBA00022491"/>
    </source>
</evidence>
<reference evidence="6" key="1">
    <citation type="submission" date="2009-09" db="EMBL/GenBank/DDBJ databases">
        <authorList>
            <consortium name="The Broad Institute Genome Sequencing Platform"/>
            <person name="Ward D."/>
            <person name="Feldgarden M."/>
            <person name="Earl A."/>
            <person name="Young S.K."/>
            <person name="Zeng Q."/>
            <person name="Koehrsen M."/>
            <person name="Alvarado L."/>
            <person name="Berlin A."/>
            <person name="Bochicchio J."/>
            <person name="Borenstein D."/>
            <person name="Chapman S.B."/>
            <person name="Chen Z."/>
            <person name="Engels R."/>
            <person name="Freedman E."/>
            <person name="Gellesch M."/>
            <person name="Goldberg J."/>
            <person name="Griggs A."/>
            <person name="Gujja S."/>
            <person name="Heilman E."/>
            <person name="Heiman D."/>
            <person name="Hepburn T."/>
            <person name="Howarth C."/>
            <person name="Jen D."/>
            <person name="Larson L."/>
            <person name="Lewis B."/>
            <person name="Mehta T."/>
            <person name="Park D."/>
            <person name="Pearson M."/>
            <person name="Roberts A."/>
            <person name="Saif S."/>
            <person name="Shea T."/>
            <person name="Shenoy N."/>
            <person name="Sisk P."/>
            <person name="Stolte C."/>
            <person name="Sykes S."/>
            <person name="Thomson T."/>
            <person name="Walk T."/>
            <person name="White J."/>
            <person name="Yandava C."/>
            <person name="Sibley C.D."/>
            <person name="Field T.R."/>
            <person name="Grinwis M."/>
            <person name="Eshaghurshan C.S."/>
            <person name="Surette M.G."/>
            <person name="Haas B."/>
            <person name="Nusbaum C."/>
            <person name="Birren B."/>
        </authorList>
    </citation>
    <scope>NUCLEOTIDE SEQUENCE [LARGE SCALE GENOMIC DNA]</scope>
    <source>
        <strain evidence="6">ATCC 700633</strain>
    </source>
</reference>
<comment type="similarity">
    <text evidence="1 5">Belongs to the Iojap/RsfS family.</text>
</comment>
<reference evidence="6" key="2">
    <citation type="submission" date="2011-10" db="EMBL/GenBank/DDBJ databases">
        <title>The Genome Sequence of Granulicatella elegans ATCC 700633.</title>
        <authorList>
            <consortium name="The Broad Institute Genome Sequencing Platform"/>
            <consortium name="The Broad Institute Genome Sequencing Center for Infectious Disease"/>
            <person name="Earl A."/>
            <person name="Ward D."/>
            <person name="Feldgarden M."/>
            <person name="Gevers D."/>
            <person name="Sibley C.D."/>
            <person name="Field T.R."/>
            <person name="Grinwis M."/>
            <person name="Eshaghurshan C.S."/>
            <person name="Surette M.G."/>
            <person name="Young S.K."/>
            <person name="Zeng Q."/>
            <person name="Gargeya S."/>
            <person name="Fitzgerald M."/>
            <person name="Haas B."/>
            <person name="Abouelleil A."/>
            <person name="Alvarado L."/>
            <person name="Arachchi H.M."/>
            <person name="Berlin A."/>
            <person name="Brown A."/>
            <person name="Chapman S.B."/>
            <person name="Chen Z."/>
            <person name="Dunbar C."/>
            <person name="Freedman E."/>
            <person name="Gearin G."/>
            <person name="Goldberg J."/>
            <person name="Griggs A."/>
            <person name="Gujja S."/>
            <person name="Heiman D."/>
            <person name="Howarth C."/>
            <person name="Larson L."/>
            <person name="Lui A."/>
            <person name="MacDonald P.J.P."/>
            <person name="Montmayeur A."/>
            <person name="Murphy C."/>
            <person name="Neiman D."/>
            <person name="Pearson M."/>
            <person name="Priest M."/>
            <person name="Roberts A."/>
            <person name="Saif S."/>
            <person name="Shea T."/>
            <person name="Shenoy N."/>
            <person name="Sisk P."/>
            <person name="Stolte C."/>
            <person name="Sykes S."/>
            <person name="Wortman J."/>
            <person name="Nusbaum C."/>
            <person name="Birren B."/>
        </authorList>
    </citation>
    <scope>NUCLEOTIDE SEQUENCE [LARGE SCALE GENOMIC DNA]</scope>
    <source>
        <strain evidence="6">ATCC 700633</strain>
    </source>
</reference>
<dbReference type="InterPro" id="IPR004394">
    <property type="entry name" value="Iojap/RsfS/C7orf30"/>
</dbReference>
<evidence type="ECO:0000256" key="2">
    <source>
        <dbReference type="ARBA" id="ARBA00022490"/>
    </source>
</evidence>
<evidence type="ECO:0000256" key="1">
    <source>
        <dbReference type="ARBA" id="ARBA00010574"/>
    </source>
</evidence>
<comment type="subcellular location">
    <subcellularLocation>
        <location evidence="5">Cytoplasm</location>
    </subcellularLocation>
</comment>
<dbReference type="PANTHER" id="PTHR21043">
    <property type="entry name" value="IOJAP SUPERFAMILY ORTHOLOG"/>
    <property type="match status" value="1"/>
</dbReference>
<sequence>MTENRSKQLLDVVLKAADDKLAQEIVALEVGHLTPVADYFVITHGKNEKQVQAIVDAIEEEVHKEGFEVKSIEGKDNARWILMDLNDVIVHVFYYEDREYYNLEKLWNDAPIVNIASEKE</sequence>